<sequence>MVTAAGAFKSPAVRGYALMVAAAALWGLIGPVSRVAFAEGMAPLEVAFWRALLAWGLFALQGGRRVLAVRPGELAPLAAFGVVGVAVFYGAYQLAVRDGGAALASVLLYTAPAWVALLAWWLLGEGLGAAKLAALALTLAGVVGVAADGGSLTGGARILPALFWGLVSGLAYALYYILGKRWLAHHPTPVLLAWALPAGALGLAPFVGAAPPSARAWGAVAFLAVGSTWLAYSLYYAGLRRLEASRAALVATLEPVVAALVAWLWWGERFGAAGWLGAALIFAGVVTAVAAPAQAR</sequence>
<dbReference type="Pfam" id="PF00892">
    <property type="entry name" value="EamA"/>
    <property type="match status" value="2"/>
</dbReference>
<protein>
    <submittedName>
        <fullName evidence="3">DME family drug/metabolite transporter</fullName>
    </submittedName>
</protein>
<dbReference type="InterPro" id="IPR000620">
    <property type="entry name" value="EamA_dom"/>
</dbReference>
<evidence type="ECO:0000259" key="2">
    <source>
        <dbReference type="Pfam" id="PF00892"/>
    </source>
</evidence>
<dbReference type="OrthoDB" id="9804865at2"/>
<dbReference type="AlphaFoldDB" id="A0A3N1XSY3"/>
<feature type="domain" description="EamA" evidence="2">
    <location>
        <begin position="14"/>
        <end position="145"/>
    </location>
</feature>
<evidence type="ECO:0000256" key="1">
    <source>
        <dbReference type="SAM" id="Phobius"/>
    </source>
</evidence>
<feature type="transmembrane region" description="Helical" evidence="1">
    <location>
        <begin position="190"/>
        <end position="210"/>
    </location>
</feature>
<dbReference type="Proteomes" id="UP000276634">
    <property type="component" value="Unassembled WGS sequence"/>
</dbReference>
<organism evidence="3 4">
    <name type="scientific">Inmirania thermothiophila</name>
    <dbReference type="NCBI Taxonomy" id="1750597"/>
    <lineage>
        <taxon>Bacteria</taxon>
        <taxon>Pseudomonadati</taxon>
        <taxon>Pseudomonadota</taxon>
        <taxon>Gammaproteobacteria</taxon>
        <taxon>Chromatiales</taxon>
        <taxon>Ectothiorhodospiraceae</taxon>
        <taxon>Inmirania</taxon>
    </lineage>
</organism>
<gene>
    <name evidence="3" type="ORF">EDC57_2426</name>
</gene>
<dbReference type="PANTHER" id="PTHR22911">
    <property type="entry name" value="ACYL-MALONYL CONDENSING ENZYME-RELATED"/>
    <property type="match status" value="1"/>
</dbReference>
<dbReference type="RefSeq" id="WP_123402138.1">
    <property type="nucleotide sequence ID" value="NZ_RJVI01000003.1"/>
</dbReference>
<dbReference type="EMBL" id="RJVI01000003">
    <property type="protein sequence ID" value="ROR29749.1"/>
    <property type="molecule type" value="Genomic_DNA"/>
</dbReference>
<dbReference type="SUPFAM" id="SSF103481">
    <property type="entry name" value="Multidrug resistance efflux transporter EmrE"/>
    <property type="match status" value="2"/>
</dbReference>
<feature type="transmembrane region" description="Helical" evidence="1">
    <location>
        <begin position="216"/>
        <end position="235"/>
    </location>
</feature>
<dbReference type="InterPro" id="IPR037185">
    <property type="entry name" value="EmrE-like"/>
</dbReference>
<proteinExistence type="predicted"/>
<dbReference type="GO" id="GO:0016020">
    <property type="term" value="C:membrane"/>
    <property type="evidence" value="ECO:0007669"/>
    <property type="project" value="InterPro"/>
</dbReference>
<evidence type="ECO:0000313" key="4">
    <source>
        <dbReference type="Proteomes" id="UP000276634"/>
    </source>
</evidence>
<keyword evidence="1" id="KW-1133">Transmembrane helix</keyword>
<dbReference type="PANTHER" id="PTHR22911:SF79">
    <property type="entry name" value="MOBA-LIKE NTP TRANSFERASE DOMAIN-CONTAINING PROTEIN"/>
    <property type="match status" value="1"/>
</dbReference>
<keyword evidence="1" id="KW-0812">Transmembrane</keyword>
<evidence type="ECO:0000313" key="3">
    <source>
        <dbReference type="EMBL" id="ROR29749.1"/>
    </source>
</evidence>
<feature type="transmembrane region" description="Helical" evidence="1">
    <location>
        <begin position="74"/>
        <end position="95"/>
    </location>
</feature>
<feature type="transmembrane region" description="Helical" evidence="1">
    <location>
        <begin position="101"/>
        <end position="123"/>
    </location>
</feature>
<feature type="transmembrane region" description="Helical" evidence="1">
    <location>
        <begin position="247"/>
        <end position="266"/>
    </location>
</feature>
<feature type="domain" description="EamA" evidence="2">
    <location>
        <begin position="160"/>
        <end position="287"/>
    </location>
</feature>
<keyword evidence="4" id="KW-1185">Reference proteome</keyword>
<feature type="transmembrane region" description="Helical" evidence="1">
    <location>
        <begin position="132"/>
        <end position="152"/>
    </location>
</feature>
<dbReference type="Gene3D" id="1.10.3730.20">
    <property type="match status" value="1"/>
</dbReference>
<name>A0A3N1XSY3_9GAMM</name>
<feature type="transmembrane region" description="Helical" evidence="1">
    <location>
        <begin position="272"/>
        <end position="293"/>
    </location>
</feature>
<keyword evidence="1" id="KW-0472">Membrane</keyword>
<reference evidence="3 4" key="1">
    <citation type="submission" date="2018-11" db="EMBL/GenBank/DDBJ databases">
        <title>Genomic Encyclopedia of Type Strains, Phase IV (KMG-IV): sequencing the most valuable type-strain genomes for metagenomic binning, comparative biology and taxonomic classification.</title>
        <authorList>
            <person name="Goeker M."/>
        </authorList>
    </citation>
    <scope>NUCLEOTIDE SEQUENCE [LARGE SCALE GENOMIC DNA]</scope>
    <source>
        <strain evidence="3 4">DSM 100275</strain>
    </source>
</reference>
<comment type="caution">
    <text evidence="3">The sequence shown here is derived from an EMBL/GenBank/DDBJ whole genome shotgun (WGS) entry which is preliminary data.</text>
</comment>
<feature type="transmembrane region" description="Helical" evidence="1">
    <location>
        <begin position="158"/>
        <end position="178"/>
    </location>
</feature>
<accession>A0A3N1XSY3</accession>